<proteinExistence type="inferred from homology"/>
<reference evidence="6 9" key="1">
    <citation type="journal article" date="2015" name="Parasit. Vectors">
        <title>Draft genome of the scabies mite.</title>
        <authorList>
            <person name="Rider S.D.Jr."/>
            <person name="Morgan M.S."/>
            <person name="Arlian L.G."/>
        </authorList>
    </citation>
    <scope>NUCLEOTIDE SEQUENCE [LARGE SCALE GENOMIC DNA]</scope>
    <source>
        <strain evidence="6">Arlian Lab</strain>
    </source>
</reference>
<dbReference type="EMBL" id="JXLN01010668">
    <property type="protein sequence ID" value="KPM06108.1"/>
    <property type="molecule type" value="Genomic_DNA"/>
</dbReference>
<reference evidence="7" key="4">
    <citation type="submission" date="2022-06" db="UniProtKB">
        <authorList>
            <consortium name="EnsemblMetazoa"/>
        </authorList>
    </citation>
    <scope>IDENTIFICATION</scope>
</reference>
<evidence type="ECO:0000313" key="6">
    <source>
        <dbReference type="EMBL" id="KPM06108.1"/>
    </source>
</evidence>
<protein>
    <recommendedName>
        <fullName evidence="3">Synaptic plasticity regulator PANTS</fullName>
    </recommendedName>
    <alternativeName>
        <fullName evidence="4">Plasticity-associated neural transcript short</fullName>
    </alternativeName>
</protein>
<dbReference type="InterPro" id="IPR021475">
    <property type="entry name" value="Pants/Emi1-like"/>
</dbReference>
<evidence type="ECO:0000256" key="4">
    <source>
        <dbReference type="ARBA" id="ARBA00044235"/>
    </source>
</evidence>
<dbReference type="EMBL" id="WVUK01000059">
    <property type="protein sequence ID" value="KAF7491519.1"/>
    <property type="molecule type" value="Genomic_DNA"/>
</dbReference>
<dbReference type="EnsemblMetazoa" id="SSS_1374s_mrna">
    <property type="protein sequence ID" value="KAF7491519.1"/>
    <property type="gene ID" value="SSS_1374"/>
</dbReference>
<dbReference type="OrthoDB" id="5946508at2759"/>
<dbReference type="GO" id="GO:0043083">
    <property type="term" value="C:synaptic cleft"/>
    <property type="evidence" value="ECO:0007669"/>
    <property type="project" value="UniProtKB-SubCell"/>
</dbReference>
<comment type="similarity">
    <text evidence="1">Belongs to the UPF0545 family.</text>
</comment>
<evidence type="ECO:0000256" key="1">
    <source>
        <dbReference type="ARBA" id="ARBA00006412"/>
    </source>
</evidence>
<comment type="subcellular location">
    <subcellularLocation>
        <location evidence="2">Synaptic cleft</location>
    </subcellularLocation>
</comment>
<dbReference type="VEuPathDB" id="VectorBase:SSCA009149"/>
<reference evidence="5" key="3">
    <citation type="submission" date="2020-01" db="EMBL/GenBank/DDBJ databases">
        <authorList>
            <person name="Korhonen P.K.K."/>
            <person name="Guangxu M.G."/>
            <person name="Wang T.W."/>
            <person name="Stroehlein A.J.S."/>
            <person name="Young N.D."/>
            <person name="Ang C.-S.A."/>
            <person name="Fernando D.W.F."/>
            <person name="Lu H.L."/>
            <person name="Taylor S.T."/>
            <person name="Ehtesham M.E.M."/>
            <person name="Najaraj S.H.N."/>
            <person name="Harsha G.H.G."/>
            <person name="Madugundu A.M."/>
            <person name="Renuse S.R."/>
            <person name="Holt D.H."/>
            <person name="Pandey A.P."/>
            <person name="Papenfuss A.P."/>
            <person name="Gasser R.B.G."/>
            <person name="Fischer K.F."/>
        </authorList>
    </citation>
    <scope>NUCLEOTIDE SEQUENCE</scope>
    <source>
        <strain evidence="5">SSS_KF_BRIS2020</strain>
    </source>
</reference>
<dbReference type="Proteomes" id="UP000070412">
    <property type="component" value="Unassembled WGS sequence"/>
</dbReference>
<sequence>MSGEDQFECELGVDDSEKFGPLYWMVRPCEWYKQEYSDCKSIRARVHQYFINGHTDSCEDWQNDYNNCFQYRKTKDPILIRKIIASELIRKEKRFERARENKVWKYRDEPPSDWNKPLSD</sequence>
<evidence type="ECO:0000313" key="5">
    <source>
        <dbReference type="EMBL" id="KAF7491519.1"/>
    </source>
</evidence>
<evidence type="ECO:0000256" key="2">
    <source>
        <dbReference type="ARBA" id="ARBA00043942"/>
    </source>
</evidence>
<dbReference type="OMA" id="CHLYKDE"/>
<gene>
    <name evidence="6" type="ORF">QR98_0045810</name>
    <name evidence="5" type="ORF">SSS_1374</name>
</gene>
<dbReference type="Proteomes" id="UP000616769">
    <property type="component" value="Unassembled WGS sequence"/>
</dbReference>
<evidence type="ECO:0000256" key="3">
    <source>
        <dbReference type="ARBA" id="ARBA00044072"/>
    </source>
</evidence>
<keyword evidence="8" id="KW-1185">Reference proteome</keyword>
<name>A0A132A572_SARSC</name>
<evidence type="ECO:0000313" key="8">
    <source>
        <dbReference type="Proteomes" id="UP000070412"/>
    </source>
</evidence>
<evidence type="ECO:0000313" key="7">
    <source>
        <dbReference type="EnsemblMetazoa" id="KAF7491519.1"/>
    </source>
</evidence>
<accession>A0A132A572</accession>
<dbReference type="PANTHER" id="PTHR28052">
    <property type="entry name" value="UPF0545 PROTEIN C22ORF39"/>
    <property type="match status" value="1"/>
</dbReference>
<dbReference type="PANTHER" id="PTHR28052:SF1">
    <property type="entry name" value="UPF0545 PROTEIN C22ORF39"/>
    <property type="match status" value="1"/>
</dbReference>
<organism evidence="6 9">
    <name type="scientific">Sarcoptes scabiei</name>
    <name type="common">Itch mite</name>
    <name type="synonym">Acarus scabiei</name>
    <dbReference type="NCBI Taxonomy" id="52283"/>
    <lineage>
        <taxon>Eukaryota</taxon>
        <taxon>Metazoa</taxon>
        <taxon>Ecdysozoa</taxon>
        <taxon>Arthropoda</taxon>
        <taxon>Chelicerata</taxon>
        <taxon>Arachnida</taxon>
        <taxon>Acari</taxon>
        <taxon>Acariformes</taxon>
        <taxon>Sarcoptiformes</taxon>
        <taxon>Astigmata</taxon>
        <taxon>Psoroptidia</taxon>
        <taxon>Sarcoptoidea</taxon>
        <taxon>Sarcoptidae</taxon>
        <taxon>Sarcoptinae</taxon>
        <taxon>Sarcoptes</taxon>
    </lineage>
</organism>
<evidence type="ECO:0000313" key="9">
    <source>
        <dbReference type="Proteomes" id="UP000616769"/>
    </source>
</evidence>
<dbReference type="AlphaFoldDB" id="A0A132A572"/>
<reference evidence="8" key="2">
    <citation type="journal article" date="2020" name="PLoS Negl. Trop. Dis.">
        <title>High-quality nuclear genome for Sarcoptes scabiei-A critical resource for a neglected parasite.</title>
        <authorList>
            <person name="Korhonen P.K."/>
            <person name="Gasser R.B."/>
            <person name="Ma G."/>
            <person name="Wang T."/>
            <person name="Stroehlein A.J."/>
            <person name="Young N.D."/>
            <person name="Ang C.S."/>
            <person name="Fernando D.D."/>
            <person name="Lu H.C."/>
            <person name="Taylor S."/>
            <person name="Reynolds S.L."/>
            <person name="Mofiz E."/>
            <person name="Najaraj S.H."/>
            <person name="Gowda H."/>
            <person name="Madugundu A."/>
            <person name="Renuse S."/>
            <person name="Holt D."/>
            <person name="Pandey A."/>
            <person name="Papenfuss A.T."/>
            <person name="Fischer K."/>
        </authorList>
    </citation>
    <scope>NUCLEOTIDE SEQUENCE [LARGE SCALE GENOMIC DNA]</scope>
</reference>
<dbReference type="Pfam" id="PF11326">
    <property type="entry name" value="PANTS-like"/>
    <property type="match status" value="1"/>
</dbReference>